<feature type="region of interest" description="Disordered" evidence="2">
    <location>
        <begin position="28"/>
        <end position="70"/>
    </location>
</feature>
<sequence>KEALRVYLRREEEKAKAKARIMVAVARESAGADNDLSAHGPPETGQRKPTPSVGRYWEKPGFRKEGENSRRVGVPNDRACYYCGQVGHFRKECRKLRRDEVIAQE</sequence>
<dbReference type="GO" id="GO:0003676">
    <property type="term" value="F:nucleic acid binding"/>
    <property type="evidence" value="ECO:0007669"/>
    <property type="project" value="InterPro"/>
</dbReference>
<reference evidence="4 5" key="1">
    <citation type="submission" date="2019-09" db="EMBL/GenBank/DDBJ databases">
        <title>Bird 10,000 Genomes (B10K) Project - Family phase.</title>
        <authorList>
            <person name="Zhang G."/>
        </authorList>
    </citation>
    <scope>NUCLEOTIDE SEQUENCE [LARGE SCALE GENOMIC DNA]</scope>
    <source>
        <strain evidence="4">B10K-MSB-03</strain>
    </source>
</reference>
<dbReference type="Pfam" id="PF00098">
    <property type="entry name" value="zf-CCHC"/>
    <property type="match status" value="1"/>
</dbReference>
<feature type="domain" description="CCHC-type" evidence="3">
    <location>
        <begin position="80"/>
        <end position="95"/>
    </location>
</feature>
<dbReference type="Gene3D" id="4.10.60.10">
    <property type="entry name" value="Zinc finger, CCHC-type"/>
    <property type="match status" value="1"/>
</dbReference>
<dbReference type="InterPro" id="IPR036875">
    <property type="entry name" value="Znf_CCHC_sf"/>
</dbReference>
<feature type="compositionally biased region" description="Basic and acidic residues" evidence="2">
    <location>
        <begin position="56"/>
        <end position="70"/>
    </location>
</feature>
<evidence type="ECO:0000256" key="2">
    <source>
        <dbReference type="SAM" id="MobiDB-lite"/>
    </source>
</evidence>
<dbReference type="InterPro" id="IPR001878">
    <property type="entry name" value="Znf_CCHC"/>
</dbReference>
<keyword evidence="4" id="KW-0548">Nucleotidyltransferase</keyword>
<feature type="non-terminal residue" evidence="4">
    <location>
        <position position="1"/>
    </location>
</feature>
<evidence type="ECO:0000256" key="1">
    <source>
        <dbReference type="PROSITE-ProRule" id="PRU00047"/>
    </source>
</evidence>
<dbReference type="Proteomes" id="UP000531938">
    <property type="component" value="Unassembled WGS sequence"/>
</dbReference>
<dbReference type="AlphaFoldDB" id="A0A7K7BIS3"/>
<gene>
    <name evidence="4" type="primary">Tut7_1</name>
    <name evidence="4" type="ORF">NOTORN_R14976</name>
</gene>
<dbReference type="GO" id="GO:0008270">
    <property type="term" value="F:zinc ion binding"/>
    <property type="evidence" value="ECO:0007669"/>
    <property type="project" value="UniProtKB-KW"/>
</dbReference>
<keyword evidence="1" id="KW-0863">Zinc-finger</keyword>
<keyword evidence="1" id="KW-0479">Metal-binding</keyword>
<name>A0A7K7BIS3_9AVES</name>
<comment type="caution">
    <text evidence="4">The sequence shown here is derived from an EMBL/GenBank/DDBJ whole genome shotgun (WGS) entry which is preliminary data.</text>
</comment>
<protein>
    <submittedName>
        <fullName evidence="4">TUT7 uridylyltransferase</fullName>
    </submittedName>
</protein>
<proteinExistence type="predicted"/>
<keyword evidence="5" id="KW-1185">Reference proteome</keyword>
<dbReference type="SMART" id="SM00343">
    <property type="entry name" value="ZnF_C2HC"/>
    <property type="match status" value="1"/>
</dbReference>
<dbReference type="SUPFAM" id="SSF57756">
    <property type="entry name" value="Retrovirus zinc finger-like domains"/>
    <property type="match status" value="1"/>
</dbReference>
<evidence type="ECO:0000313" key="5">
    <source>
        <dbReference type="Proteomes" id="UP000531938"/>
    </source>
</evidence>
<feature type="non-terminal residue" evidence="4">
    <location>
        <position position="105"/>
    </location>
</feature>
<evidence type="ECO:0000313" key="4">
    <source>
        <dbReference type="EMBL" id="NWY08374.1"/>
    </source>
</evidence>
<keyword evidence="4" id="KW-0808">Transferase</keyword>
<keyword evidence="1" id="KW-0862">Zinc</keyword>
<accession>A0A7K7BIS3</accession>
<dbReference type="GO" id="GO:0016779">
    <property type="term" value="F:nucleotidyltransferase activity"/>
    <property type="evidence" value="ECO:0007669"/>
    <property type="project" value="UniProtKB-KW"/>
</dbReference>
<organism evidence="4 5">
    <name type="scientific">Nothoprocta ornata</name>
    <dbReference type="NCBI Taxonomy" id="83376"/>
    <lineage>
        <taxon>Eukaryota</taxon>
        <taxon>Metazoa</taxon>
        <taxon>Chordata</taxon>
        <taxon>Craniata</taxon>
        <taxon>Vertebrata</taxon>
        <taxon>Euteleostomi</taxon>
        <taxon>Archelosauria</taxon>
        <taxon>Archosauria</taxon>
        <taxon>Dinosauria</taxon>
        <taxon>Saurischia</taxon>
        <taxon>Theropoda</taxon>
        <taxon>Coelurosauria</taxon>
        <taxon>Aves</taxon>
        <taxon>Palaeognathae</taxon>
        <taxon>Tinamiformes</taxon>
        <taxon>Tinamidae</taxon>
        <taxon>Nothoprocta</taxon>
    </lineage>
</organism>
<evidence type="ECO:0000259" key="3">
    <source>
        <dbReference type="PROSITE" id="PS50158"/>
    </source>
</evidence>
<dbReference type="PROSITE" id="PS50158">
    <property type="entry name" value="ZF_CCHC"/>
    <property type="match status" value="1"/>
</dbReference>
<dbReference type="EMBL" id="VZSH01000837">
    <property type="protein sequence ID" value="NWY08374.1"/>
    <property type="molecule type" value="Genomic_DNA"/>
</dbReference>